<keyword evidence="2" id="KW-1185">Reference proteome</keyword>
<sequence length="391" mass="44269">MPFTLTVPERSLIVAASALANSAVFNPRRTEDTTYGIWTSVLIALTESSRATYTLKGQVSLLINPQYNIYISKQSDEAALADPNTSLQTEPDLLGKSNGVYTDIAVLRLGLKVLPERTQHHTRQTDKDAKKPFLSFIKDLGHHFFPHRRVWVTRDTTISILMELKPPPTRTPKNIQHFYYNLHNLLEVAQVQVERQALCMMCTRRFAKQNSVLLIAGAGDWWSCRSYTRQSVFGVGAFNLANDEGYAHPVDLEDDEAVKKDYDDFINVPNEPVPDAVPEIRGDQQDPQILKASAERLARAQLRDTINRIKDEERLTMDELNQTASYPFTVDDLNACHRLRNPTKDENFMADDNAPIGYTSITSEWSEGMRLGTKASDKYLAVIEKRIRADP</sequence>
<protein>
    <submittedName>
        <fullName evidence="1">Uncharacterized protein</fullName>
    </submittedName>
</protein>
<reference evidence="1" key="1">
    <citation type="submission" date="2022-08" db="EMBL/GenBank/DDBJ databases">
        <title>A Global Phylogenomic Analysis of the Shiitake Genus Lentinula.</title>
        <authorList>
            <consortium name="DOE Joint Genome Institute"/>
            <person name="Sierra-Patev S."/>
            <person name="Min B."/>
            <person name="Naranjo-Ortiz M."/>
            <person name="Looney B."/>
            <person name="Konkel Z."/>
            <person name="Slot J.C."/>
            <person name="Sakamoto Y."/>
            <person name="Steenwyk J.L."/>
            <person name="Rokas A."/>
            <person name="Carro J."/>
            <person name="Camarero S."/>
            <person name="Ferreira P."/>
            <person name="Molpeceres G."/>
            <person name="Ruiz-Duenas F.J."/>
            <person name="Serrano A."/>
            <person name="Henrissat B."/>
            <person name="Drula E."/>
            <person name="Hughes K.W."/>
            <person name="Mata J.L."/>
            <person name="Ishikawa N.K."/>
            <person name="Vargas-Isla R."/>
            <person name="Ushijima S."/>
            <person name="Smith C.A."/>
            <person name="Ahrendt S."/>
            <person name="Andreopoulos W."/>
            <person name="He G."/>
            <person name="Labutti K."/>
            <person name="Lipzen A."/>
            <person name="Ng V."/>
            <person name="Riley R."/>
            <person name="Sandor L."/>
            <person name="Barry K."/>
            <person name="Martinez A.T."/>
            <person name="Xiao Y."/>
            <person name="Gibbons J.G."/>
            <person name="Terashima K."/>
            <person name="Grigoriev I.V."/>
            <person name="Hibbett D.S."/>
        </authorList>
    </citation>
    <scope>NUCLEOTIDE SEQUENCE</scope>
    <source>
        <strain evidence="1">RHP3577 ss4</strain>
    </source>
</reference>
<evidence type="ECO:0000313" key="1">
    <source>
        <dbReference type="EMBL" id="KAJ4477613.1"/>
    </source>
</evidence>
<gene>
    <name evidence="1" type="ORF">C8R41DRAFT_923079</name>
</gene>
<dbReference type="EMBL" id="JANVFT010000067">
    <property type="protein sequence ID" value="KAJ4477613.1"/>
    <property type="molecule type" value="Genomic_DNA"/>
</dbReference>
<name>A0ABQ8V6Y9_9AGAR</name>
<evidence type="ECO:0000313" key="2">
    <source>
        <dbReference type="Proteomes" id="UP001150217"/>
    </source>
</evidence>
<proteinExistence type="predicted"/>
<comment type="caution">
    <text evidence="1">The sequence shown here is derived from an EMBL/GenBank/DDBJ whole genome shotgun (WGS) entry which is preliminary data.</text>
</comment>
<dbReference type="Proteomes" id="UP001150217">
    <property type="component" value="Unassembled WGS sequence"/>
</dbReference>
<accession>A0ABQ8V6Y9</accession>
<organism evidence="1 2">
    <name type="scientific">Lentinula lateritia</name>
    <dbReference type="NCBI Taxonomy" id="40482"/>
    <lineage>
        <taxon>Eukaryota</taxon>
        <taxon>Fungi</taxon>
        <taxon>Dikarya</taxon>
        <taxon>Basidiomycota</taxon>
        <taxon>Agaricomycotina</taxon>
        <taxon>Agaricomycetes</taxon>
        <taxon>Agaricomycetidae</taxon>
        <taxon>Agaricales</taxon>
        <taxon>Marasmiineae</taxon>
        <taxon>Omphalotaceae</taxon>
        <taxon>Lentinula</taxon>
    </lineage>
</organism>